<dbReference type="Proteomes" id="UP001152531">
    <property type="component" value="Unassembled WGS sequence"/>
</dbReference>
<evidence type="ECO:0000313" key="2">
    <source>
        <dbReference type="Proteomes" id="UP001152531"/>
    </source>
</evidence>
<comment type="caution">
    <text evidence="1">The sequence shown here is derived from an EMBL/GenBank/DDBJ whole genome shotgun (WGS) entry which is preliminary data.</text>
</comment>
<proteinExistence type="predicted"/>
<reference evidence="1" key="1">
    <citation type="submission" date="2022-06" db="EMBL/GenBank/DDBJ databases">
        <authorList>
            <person name="Legras J.-L."/>
            <person name="Devillers H."/>
            <person name="Grondin C."/>
        </authorList>
    </citation>
    <scope>NUCLEOTIDE SEQUENCE</scope>
    <source>
        <strain evidence="1">CLIB 1444</strain>
    </source>
</reference>
<dbReference type="EMBL" id="CALSDN010000011">
    <property type="protein sequence ID" value="CAH6722792.1"/>
    <property type="molecule type" value="Genomic_DNA"/>
</dbReference>
<keyword evidence="2" id="KW-1185">Reference proteome</keyword>
<name>A0ACA9YDQ3_9ASCO</name>
<sequence length="428" mass="50414">MDDPREIISEDELTADENEELINLQKEYELKKKDLLEKKASKFHENLNTRQVKKVDFEKRIFSFELPTLEKKEVDETEPLTGIPIRLRYYKHDEIIHIVKDIKLMNVNKVLAKITKPDYKEPNYNNWAFIGFVVDKSKLLKTIKGEKYLKLRIGNFSHTVSVNLFGEGYSKYWQLPIGELVIILNPNIHKNPKGFDFFISENLNNILSIGMVKNIGKCKDDKCTNYIDPKDQYCDFHQSIQEKKFLKNKRMELNGSVKLFNPLQKRSEYLKELNEESKIFHMKSNFNSEKFVDENYFRKQGSKRKLEDEKSKRNLEEKLMALGGRAKYENLGLLKKTKISPIKSDSKPKLNLKEELKSLTKGKKINLGMSKQDKIHKKQKWDKNMNILNNKQVPPKEVTLESDDELNIVVNKSNYDLMKSYEKYKNNT</sequence>
<accession>A0ACA9YDQ3</accession>
<gene>
    <name evidence="1" type="ORF">CLIB1444_11S01222</name>
</gene>
<evidence type="ECO:0000313" key="1">
    <source>
        <dbReference type="EMBL" id="CAH6722792.1"/>
    </source>
</evidence>
<organism evidence="1 2">
    <name type="scientific">[Candida] jaroonii</name>
    <dbReference type="NCBI Taxonomy" id="467808"/>
    <lineage>
        <taxon>Eukaryota</taxon>
        <taxon>Fungi</taxon>
        <taxon>Dikarya</taxon>
        <taxon>Ascomycota</taxon>
        <taxon>Saccharomycotina</taxon>
        <taxon>Pichiomycetes</taxon>
        <taxon>Debaryomycetaceae</taxon>
        <taxon>Yamadazyma</taxon>
    </lineage>
</organism>
<protein>
    <submittedName>
        <fullName evidence="1">Minichromosome maintenance protein 10</fullName>
    </submittedName>
</protein>